<dbReference type="AlphaFoldDB" id="A0A2T7P7E4"/>
<dbReference type="Proteomes" id="UP000245119">
    <property type="component" value="Linkage Group LG6"/>
</dbReference>
<gene>
    <name evidence="3" type="ORF">C0Q70_11920</name>
</gene>
<keyword evidence="4" id="KW-1185">Reference proteome</keyword>
<evidence type="ECO:0000313" key="4">
    <source>
        <dbReference type="Proteomes" id="UP000245119"/>
    </source>
</evidence>
<evidence type="ECO:0000313" key="3">
    <source>
        <dbReference type="EMBL" id="PVD29323.1"/>
    </source>
</evidence>
<feature type="transmembrane region" description="Helical" evidence="2">
    <location>
        <begin position="21"/>
        <end position="44"/>
    </location>
</feature>
<protein>
    <submittedName>
        <fullName evidence="3">Uncharacterized protein</fullName>
    </submittedName>
</protein>
<feature type="region of interest" description="Disordered" evidence="1">
    <location>
        <begin position="90"/>
        <end position="111"/>
    </location>
</feature>
<organism evidence="3 4">
    <name type="scientific">Pomacea canaliculata</name>
    <name type="common">Golden apple snail</name>
    <dbReference type="NCBI Taxonomy" id="400727"/>
    <lineage>
        <taxon>Eukaryota</taxon>
        <taxon>Metazoa</taxon>
        <taxon>Spiralia</taxon>
        <taxon>Lophotrochozoa</taxon>
        <taxon>Mollusca</taxon>
        <taxon>Gastropoda</taxon>
        <taxon>Caenogastropoda</taxon>
        <taxon>Architaenioglossa</taxon>
        <taxon>Ampullarioidea</taxon>
        <taxon>Ampullariidae</taxon>
        <taxon>Pomacea</taxon>
    </lineage>
</organism>
<keyword evidence="2" id="KW-0812">Transmembrane</keyword>
<evidence type="ECO:0000256" key="1">
    <source>
        <dbReference type="SAM" id="MobiDB-lite"/>
    </source>
</evidence>
<accession>A0A2T7P7E4</accession>
<sequence length="158" mass="16732">MKIRGQYHSREETREMMCSSWMAAAGMSVTPWLSLLTFGGLGLISQDRHRPTKDCHPRHPSHDTVTDDFLSEAGTAIFAFCLEGADVMSGKAPPESSRLGSSLEGGDDERSRGSLKLLAATSGLATGGPVGPASQSPRGDMGDVALPALWWALASIDS</sequence>
<keyword evidence="2" id="KW-0472">Membrane</keyword>
<reference evidence="3 4" key="1">
    <citation type="submission" date="2018-04" db="EMBL/GenBank/DDBJ databases">
        <title>The genome of golden apple snail Pomacea canaliculata provides insight into stress tolerance and invasive adaptation.</title>
        <authorList>
            <person name="Liu C."/>
            <person name="Liu B."/>
            <person name="Ren Y."/>
            <person name="Zhang Y."/>
            <person name="Wang H."/>
            <person name="Li S."/>
            <person name="Jiang F."/>
            <person name="Yin L."/>
            <person name="Zhang G."/>
            <person name="Qian W."/>
            <person name="Fan W."/>
        </authorList>
    </citation>
    <scope>NUCLEOTIDE SEQUENCE [LARGE SCALE GENOMIC DNA]</scope>
    <source>
        <strain evidence="3">SZHN2017</strain>
        <tissue evidence="3">Muscle</tissue>
    </source>
</reference>
<keyword evidence="2" id="KW-1133">Transmembrane helix</keyword>
<proteinExistence type="predicted"/>
<evidence type="ECO:0000256" key="2">
    <source>
        <dbReference type="SAM" id="Phobius"/>
    </source>
</evidence>
<name>A0A2T7P7E4_POMCA</name>
<comment type="caution">
    <text evidence="3">The sequence shown here is derived from an EMBL/GenBank/DDBJ whole genome shotgun (WGS) entry which is preliminary data.</text>
</comment>
<dbReference type="EMBL" id="PZQS01000006">
    <property type="protein sequence ID" value="PVD29323.1"/>
    <property type="molecule type" value="Genomic_DNA"/>
</dbReference>
<feature type="compositionally biased region" description="Low complexity" evidence="1">
    <location>
        <begin position="95"/>
        <end position="104"/>
    </location>
</feature>